<keyword evidence="2" id="KW-1185">Reference proteome</keyword>
<proteinExistence type="predicted"/>
<dbReference type="AlphaFoldDB" id="B0Y982"/>
<reference evidence="1 2" key="1">
    <citation type="journal article" date="2008" name="PLoS Genet.">
        <title>Genomic islands in the pathogenic filamentous fungus Aspergillus fumigatus.</title>
        <authorList>
            <person name="Fedorova N.D."/>
            <person name="Khaldi N."/>
            <person name="Joardar V.S."/>
            <person name="Maiti R."/>
            <person name="Amedeo P."/>
            <person name="Anderson M.J."/>
            <person name="Crabtree J."/>
            <person name="Silva J.C."/>
            <person name="Badger J.H."/>
            <person name="Albarraq A."/>
            <person name="Angiuoli S."/>
            <person name="Bussey H."/>
            <person name="Bowyer P."/>
            <person name="Cotty P.J."/>
            <person name="Dyer P.S."/>
            <person name="Egan A."/>
            <person name="Galens K."/>
            <person name="Fraser-Liggett C.M."/>
            <person name="Haas B.J."/>
            <person name="Inman J.M."/>
            <person name="Kent R."/>
            <person name="Lemieux S."/>
            <person name="Malavazi I."/>
            <person name="Orvis J."/>
            <person name="Roemer T."/>
            <person name="Ronning C.M."/>
            <person name="Sundaram J.P."/>
            <person name="Sutton G."/>
            <person name="Turner G."/>
            <person name="Venter J.C."/>
            <person name="White O.R."/>
            <person name="Whitty B.R."/>
            <person name="Youngman P."/>
            <person name="Wolfe K.H."/>
            <person name="Goldman G.H."/>
            <person name="Wortman J.R."/>
            <person name="Jiang B."/>
            <person name="Denning D.W."/>
            <person name="Nierman W.C."/>
        </authorList>
    </citation>
    <scope>NUCLEOTIDE SEQUENCE [LARGE SCALE GENOMIC DNA]</scope>
    <source>
        <strain evidence="2">CBS 144.89 / FGSC A1163 / CEA10</strain>
    </source>
</reference>
<dbReference type="Proteomes" id="UP000001699">
    <property type="component" value="Unassembled WGS sequence"/>
</dbReference>
<sequence length="82" mass="9028">MINYEQASGPLGLRLNCAQLRSTVWSAYIEGLSNHSGTSILFWPSYSEVRLSLFLVQNTNVLAFWDKSSLVATHAPRVGSVA</sequence>
<dbReference type="VEuPathDB" id="FungiDB:AFUB_080100"/>
<dbReference type="HOGENOM" id="CLU_2557858_0_0_1"/>
<protein>
    <submittedName>
        <fullName evidence="1">Uncharacterized protein</fullName>
    </submittedName>
</protein>
<accession>B0Y982</accession>
<evidence type="ECO:0000313" key="1">
    <source>
        <dbReference type="EMBL" id="EDP48575.1"/>
    </source>
</evidence>
<name>B0Y982_ASPFC</name>
<evidence type="ECO:0000313" key="2">
    <source>
        <dbReference type="Proteomes" id="UP000001699"/>
    </source>
</evidence>
<dbReference type="EMBL" id="DS499600">
    <property type="protein sequence ID" value="EDP48575.1"/>
    <property type="molecule type" value="Genomic_DNA"/>
</dbReference>
<gene>
    <name evidence="1" type="ORF">AFUB_080100</name>
</gene>
<organism evidence="1 2">
    <name type="scientific">Aspergillus fumigatus (strain CBS 144.89 / FGSC A1163 / CEA10)</name>
    <name type="common">Neosartorya fumigata</name>
    <dbReference type="NCBI Taxonomy" id="451804"/>
    <lineage>
        <taxon>Eukaryota</taxon>
        <taxon>Fungi</taxon>
        <taxon>Dikarya</taxon>
        <taxon>Ascomycota</taxon>
        <taxon>Pezizomycotina</taxon>
        <taxon>Eurotiomycetes</taxon>
        <taxon>Eurotiomycetidae</taxon>
        <taxon>Eurotiales</taxon>
        <taxon>Aspergillaceae</taxon>
        <taxon>Aspergillus</taxon>
        <taxon>Aspergillus subgen. Fumigati</taxon>
    </lineage>
</organism>